<dbReference type="SUPFAM" id="SSF55729">
    <property type="entry name" value="Acyl-CoA N-acyltransferases (Nat)"/>
    <property type="match status" value="1"/>
</dbReference>
<sequence>MAIHRVVKLIPHQDVPMALLLEADPSESCIQQYLSDSWCFGLFVNDSVAAVCVVKQASEHKAELFNIAVKPDYQGQGLGSELLGRALEWVVDKGITEVELGTGSFGYQLGFYQKQGFRVEAIWTDFFITHYSEPIYENGIQHKDMLRLVYRVCS</sequence>
<organism evidence="4 5">
    <name type="scientific">Vibrio tapetis subsp. tapetis</name>
    <dbReference type="NCBI Taxonomy" id="1671868"/>
    <lineage>
        <taxon>Bacteria</taxon>
        <taxon>Pseudomonadati</taxon>
        <taxon>Pseudomonadota</taxon>
        <taxon>Gammaproteobacteria</taxon>
        <taxon>Vibrionales</taxon>
        <taxon>Vibrionaceae</taxon>
        <taxon>Vibrio</taxon>
    </lineage>
</organism>
<dbReference type="CDD" id="cd04301">
    <property type="entry name" value="NAT_SF"/>
    <property type="match status" value="1"/>
</dbReference>
<gene>
    <name evidence="4" type="primary">yvbK</name>
    <name evidence="4" type="ORF">VTAP4600_B1306</name>
</gene>
<dbReference type="EC" id="2.3.1.-" evidence="4"/>
<name>A0A2N8ZLY3_9VIBR</name>
<evidence type="ECO:0000313" key="5">
    <source>
        <dbReference type="Proteomes" id="UP000235828"/>
    </source>
</evidence>
<keyword evidence="1 4" id="KW-0808">Transferase</keyword>
<dbReference type="InterPro" id="IPR000182">
    <property type="entry name" value="GNAT_dom"/>
</dbReference>
<dbReference type="Proteomes" id="UP000235828">
    <property type="component" value="Chromosome B"/>
</dbReference>
<dbReference type="PANTHER" id="PTHR43877">
    <property type="entry name" value="AMINOALKYLPHOSPHONATE N-ACETYLTRANSFERASE-RELATED-RELATED"/>
    <property type="match status" value="1"/>
</dbReference>
<proteinExistence type="predicted"/>
<dbReference type="AlphaFoldDB" id="A0A2N8ZLY3"/>
<dbReference type="EMBL" id="LT960612">
    <property type="protein sequence ID" value="SON52917.1"/>
    <property type="molecule type" value="Genomic_DNA"/>
</dbReference>
<dbReference type="Pfam" id="PF00583">
    <property type="entry name" value="Acetyltransf_1"/>
    <property type="match status" value="1"/>
</dbReference>
<evidence type="ECO:0000256" key="2">
    <source>
        <dbReference type="ARBA" id="ARBA00023315"/>
    </source>
</evidence>
<keyword evidence="2 4" id="KW-0012">Acyltransferase</keyword>
<dbReference type="PROSITE" id="PS51186">
    <property type="entry name" value="GNAT"/>
    <property type="match status" value="1"/>
</dbReference>
<dbReference type="Gene3D" id="3.40.630.30">
    <property type="match status" value="1"/>
</dbReference>
<accession>A0A2N8ZLY3</accession>
<feature type="domain" description="N-acetyltransferase" evidence="3">
    <location>
        <begin position="5"/>
        <end position="138"/>
    </location>
</feature>
<protein>
    <submittedName>
        <fullName evidence="4">Uncharacterized N-acetyltransferase YvbK</fullName>
        <ecNumber evidence="4">2.3.1.-</ecNumber>
    </submittedName>
</protein>
<evidence type="ECO:0000313" key="4">
    <source>
        <dbReference type="EMBL" id="SON52917.1"/>
    </source>
</evidence>
<evidence type="ECO:0000256" key="1">
    <source>
        <dbReference type="ARBA" id="ARBA00022679"/>
    </source>
</evidence>
<dbReference type="GO" id="GO:0016747">
    <property type="term" value="F:acyltransferase activity, transferring groups other than amino-acyl groups"/>
    <property type="evidence" value="ECO:0007669"/>
    <property type="project" value="InterPro"/>
</dbReference>
<dbReference type="InterPro" id="IPR016181">
    <property type="entry name" value="Acyl_CoA_acyltransferase"/>
</dbReference>
<keyword evidence="5" id="KW-1185">Reference proteome</keyword>
<reference evidence="4 5" key="1">
    <citation type="submission" date="2017-10" db="EMBL/GenBank/DDBJ databases">
        <authorList>
            <person name="Banno H."/>
            <person name="Chua N.-H."/>
        </authorList>
    </citation>
    <scope>NUCLEOTIDE SEQUENCE [LARGE SCALE GENOMIC DNA]</scope>
    <source>
        <strain evidence="4">Vibrio tapetis CECT4600</strain>
    </source>
</reference>
<evidence type="ECO:0000259" key="3">
    <source>
        <dbReference type="PROSITE" id="PS51186"/>
    </source>
</evidence>
<dbReference type="KEGG" id="vta:B1306"/>
<dbReference type="InterPro" id="IPR050832">
    <property type="entry name" value="Bact_Acetyltransf"/>
</dbReference>